<evidence type="ECO:0000259" key="1">
    <source>
        <dbReference type="Pfam" id="PF02803"/>
    </source>
</evidence>
<dbReference type="GO" id="GO:0003985">
    <property type="term" value="F:acetyl-CoA C-acetyltransferase activity"/>
    <property type="evidence" value="ECO:0007669"/>
    <property type="project" value="UniProtKB-EC"/>
</dbReference>
<protein>
    <submittedName>
        <fullName evidence="2">Acetyl-CoA C-acyltransferase</fullName>
        <ecNumber evidence="2">2.3.1.9</ecNumber>
    </submittedName>
</protein>
<proteinExistence type="predicted"/>
<keyword evidence="4" id="KW-1185">Reference proteome</keyword>
<dbReference type="PROSITE" id="PS00099">
    <property type="entry name" value="THIOLASE_3"/>
    <property type="match status" value="1"/>
</dbReference>
<evidence type="ECO:0000313" key="3">
    <source>
        <dbReference type="EMBL" id="MCP9274641.1"/>
    </source>
</evidence>
<dbReference type="EMBL" id="JANDBD010000008">
    <property type="protein sequence ID" value="MCP9274641.1"/>
    <property type="molecule type" value="Genomic_DNA"/>
</dbReference>
<dbReference type="EMBL" id="JANDBD010000005">
    <property type="protein sequence ID" value="MCP9273145.1"/>
    <property type="molecule type" value="Genomic_DNA"/>
</dbReference>
<dbReference type="Gene3D" id="3.40.47.10">
    <property type="match status" value="1"/>
</dbReference>
<keyword evidence="2" id="KW-0012">Acyltransferase</keyword>
<evidence type="ECO:0000313" key="4">
    <source>
        <dbReference type="Proteomes" id="UP001651690"/>
    </source>
</evidence>
<dbReference type="Pfam" id="PF02803">
    <property type="entry name" value="Thiolase_C"/>
    <property type="match status" value="1"/>
</dbReference>
<dbReference type="InterPro" id="IPR020610">
    <property type="entry name" value="Thiolase_AS"/>
</dbReference>
<gene>
    <name evidence="2" type="ORF">NM203_13215</name>
    <name evidence="3" type="ORF">NM203_20835</name>
</gene>
<keyword evidence="2" id="KW-0808">Transferase</keyword>
<dbReference type="EC" id="2.3.1.9" evidence="2"/>
<feature type="domain" description="Thiolase C-terminal" evidence="1">
    <location>
        <begin position="1"/>
        <end position="38"/>
    </location>
</feature>
<dbReference type="SUPFAM" id="SSF53901">
    <property type="entry name" value="Thiolase-like"/>
    <property type="match status" value="1"/>
</dbReference>
<feature type="non-terminal residue" evidence="2">
    <location>
        <position position="1"/>
    </location>
</feature>
<accession>A0ABT1M1X1</accession>
<dbReference type="Proteomes" id="UP001651690">
    <property type="component" value="Unassembled WGS sequence"/>
</dbReference>
<name>A0ABT1M1X1_9MYCO</name>
<comment type="caution">
    <text evidence="2">The sequence shown here is derived from an EMBL/GenBank/DDBJ whole genome shotgun (WGS) entry which is preliminary data.</text>
</comment>
<evidence type="ECO:0000313" key="2">
    <source>
        <dbReference type="EMBL" id="MCP9273145.1"/>
    </source>
</evidence>
<organism evidence="2 4">
    <name type="scientific">Mycolicibacterium arenosum</name>
    <dbReference type="NCBI Taxonomy" id="2952157"/>
    <lineage>
        <taxon>Bacteria</taxon>
        <taxon>Bacillati</taxon>
        <taxon>Actinomycetota</taxon>
        <taxon>Actinomycetes</taxon>
        <taxon>Mycobacteriales</taxon>
        <taxon>Mycobacteriaceae</taxon>
        <taxon>Mycolicibacterium</taxon>
    </lineage>
</organism>
<reference evidence="2 4" key="1">
    <citation type="submission" date="2022-06" db="EMBL/GenBank/DDBJ databases">
        <title>Mycolicibacterium sp. CAU 1645 isolated from seawater.</title>
        <authorList>
            <person name="Kim W."/>
        </authorList>
    </citation>
    <scope>NUCLEOTIDE SEQUENCE [LARGE SCALE GENOMIC DNA]</scope>
    <source>
        <strain evidence="2 4">CAU 1645</strain>
    </source>
</reference>
<sequence length="40" mass="3991">SGARITLHAALELARRGSGYAVAALCGAGGQGDALILRRP</sequence>
<dbReference type="InterPro" id="IPR016039">
    <property type="entry name" value="Thiolase-like"/>
</dbReference>
<dbReference type="InterPro" id="IPR020617">
    <property type="entry name" value="Thiolase_C"/>
</dbReference>